<dbReference type="VEuPathDB" id="TrichDB:TVAGG3_0398190"/>
<proteinExistence type="predicted"/>
<evidence type="ECO:0000313" key="1">
    <source>
        <dbReference type="EMBL" id="EAY10134.1"/>
    </source>
</evidence>
<dbReference type="AlphaFoldDB" id="A2EAZ4"/>
<keyword evidence="2" id="KW-1185">Reference proteome</keyword>
<protein>
    <submittedName>
        <fullName evidence="1">Uncharacterized protein</fullName>
    </submittedName>
</protein>
<reference evidence="1" key="2">
    <citation type="journal article" date="2007" name="Science">
        <title>Draft genome sequence of the sexually transmitted pathogen Trichomonas vaginalis.</title>
        <authorList>
            <person name="Carlton J.M."/>
            <person name="Hirt R.P."/>
            <person name="Silva J.C."/>
            <person name="Delcher A.L."/>
            <person name="Schatz M."/>
            <person name="Zhao Q."/>
            <person name="Wortman J.R."/>
            <person name="Bidwell S.L."/>
            <person name="Alsmark U.C.M."/>
            <person name="Besteiro S."/>
            <person name="Sicheritz-Ponten T."/>
            <person name="Noel C.J."/>
            <person name="Dacks J.B."/>
            <person name="Foster P.G."/>
            <person name="Simillion C."/>
            <person name="Van de Peer Y."/>
            <person name="Miranda-Saavedra D."/>
            <person name="Barton G.J."/>
            <person name="Westrop G.D."/>
            <person name="Mueller S."/>
            <person name="Dessi D."/>
            <person name="Fiori P.L."/>
            <person name="Ren Q."/>
            <person name="Paulsen I."/>
            <person name="Zhang H."/>
            <person name="Bastida-Corcuera F.D."/>
            <person name="Simoes-Barbosa A."/>
            <person name="Brown M.T."/>
            <person name="Hayes R.D."/>
            <person name="Mukherjee M."/>
            <person name="Okumura C.Y."/>
            <person name="Schneider R."/>
            <person name="Smith A.J."/>
            <person name="Vanacova S."/>
            <person name="Villalvazo M."/>
            <person name="Haas B.J."/>
            <person name="Pertea M."/>
            <person name="Feldblyum T.V."/>
            <person name="Utterback T.R."/>
            <person name="Shu C.L."/>
            <person name="Osoegawa K."/>
            <person name="de Jong P.J."/>
            <person name="Hrdy I."/>
            <person name="Horvathova L."/>
            <person name="Zubacova Z."/>
            <person name="Dolezal P."/>
            <person name="Malik S.B."/>
            <person name="Logsdon J.M. Jr."/>
            <person name="Henze K."/>
            <person name="Gupta A."/>
            <person name="Wang C.C."/>
            <person name="Dunne R.L."/>
            <person name="Upcroft J.A."/>
            <person name="Upcroft P."/>
            <person name="White O."/>
            <person name="Salzberg S.L."/>
            <person name="Tang P."/>
            <person name="Chiu C.-H."/>
            <person name="Lee Y.-S."/>
            <person name="Embley T.M."/>
            <person name="Coombs G.H."/>
            <person name="Mottram J.C."/>
            <person name="Tachezy J."/>
            <person name="Fraser-Liggett C.M."/>
            <person name="Johnson P.J."/>
        </authorList>
    </citation>
    <scope>NUCLEOTIDE SEQUENCE [LARGE SCALE GENOMIC DNA]</scope>
    <source>
        <strain evidence="1">G3</strain>
    </source>
</reference>
<reference evidence="1" key="1">
    <citation type="submission" date="2006-10" db="EMBL/GenBank/DDBJ databases">
        <authorList>
            <person name="Amadeo P."/>
            <person name="Zhao Q."/>
            <person name="Wortman J."/>
            <person name="Fraser-Liggett C."/>
            <person name="Carlton J."/>
        </authorList>
    </citation>
    <scope>NUCLEOTIDE SEQUENCE</scope>
    <source>
        <strain evidence="1">G3</strain>
    </source>
</reference>
<dbReference type="Proteomes" id="UP000001542">
    <property type="component" value="Unassembled WGS sequence"/>
</dbReference>
<dbReference type="RefSeq" id="XP_001322357.1">
    <property type="nucleotide sequence ID" value="XM_001322322.1"/>
</dbReference>
<gene>
    <name evidence="1" type="ORF">TVAG_088490</name>
</gene>
<accession>A2EAZ4</accession>
<dbReference type="KEGG" id="tva:4768062"/>
<sequence>MELKIKIIDASGVYDSSFKYEFVDPEMNMTNAKSIKLILKKVENSENEYTFKIPIPNNAETGQKELLIIFIDPAGQESSLFRIPITIILGRSITENSIICRTTEDIMAAGRKNLFKCNIDNIETSPVYYKAKIGAKDDYGHYEIDTELEEIGLENEFNVLVDIPDQYYEKHTISFAMIRSSDDEIIKYFDLSDVRITIEPNIEKSSSYYNVEKFSLTKMIFKVKYICDFQTLRVLYRNSDGNEEFQNVIIWQNVKSMVI</sequence>
<dbReference type="InParanoid" id="A2EAZ4"/>
<dbReference type="VEuPathDB" id="TrichDB:TVAG_088490"/>
<organism evidence="1 2">
    <name type="scientific">Trichomonas vaginalis (strain ATCC PRA-98 / G3)</name>
    <dbReference type="NCBI Taxonomy" id="412133"/>
    <lineage>
        <taxon>Eukaryota</taxon>
        <taxon>Metamonada</taxon>
        <taxon>Parabasalia</taxon>
        <taxon>Trichomonadida</taxon>
        <taxon>Trichomonadidae</taxon>
        <taxon>Trichomonas</taxon>
    </lineage>
</organism>
<dbReference type="EMBL" id="DS113343">
    <property type="protein sequence ID" value="EAY10134.1"/>
    <property type="molecule type" value="Genomic_DNA"/>
</dbReference>
<name>A2EAZ4_TRIV3</name>
<evidence type="ECO:0000313" key="2">
    <source>
        <dbReference type="Proteomes" id="UP000001542"/>
    </source>
</evidence>